<dbReference type="RefSeq" id="WP_055052574.1">
    <property type="nucleotide sequence ID" value="NZ_CYZA01000001.1"/>
</dbReference>
<evidence type="ECO:0000313" key="2">
    <source>
        <dbReference type="EMBL" id="CUN47164.1"/>
    </source>
</evidence>
<dbReference type="GO" id="GO:0016020">
    <property type="term" value="C:membrane"/>
    <property type="evidence" value="ECO:0007669"/>
    <property type="project" value="InterPro"/>
</dbReference>
<dbReference type="InterPro" id="IPR013783">
    <property type="entry name" value="Ig-like_fold"/>
</dbReference>
<dbReference type="Pfam" id="PF05345">
    <property type="entry name" value="He_PIG"/>
    <property type="match status" value="1"/>
</dbReference>
<dbReference type="AlphaFoldDB" id="A0A173X6C2"/>
<dbReference type="Gene3D" id="2.60.40.10">
    <property type="entry name" value="Immunoglobulins"/>
    <property type="match status" value="1"/>
</dbReference>
<evidence type="ECO:0000313" key="3">
    <source>
        <dbReference type="Proteomes" id="UP000095447"/>
    </source>
</evidence>
<protein>
    <submittedName>
        <fullName evidence="2">Putative Ig domain</fullName>
    </submittedName>
</protein>
<keyword evidence="1" id="KW-0732">Signal</keyword>
<dbReference type="EMBL" id="CYZA01000001">
    <property type="protein sequence ID" value="CUN47164.1"/>
    <property type="molecule type" value="Genomic_DNA"/>
</dbReference>
<evidence type="ECO:0000256" key="1">
    <source>
        <dbReference type="SAM" id="SignalP"/>
    </source>
</evidence>
<proteinExistence type="predicted"/>
<gene>
    <name evidence="2" type="ORF">ERS852395_00468</name>
</gene>
<dbReference type="GO" id="GO:0005509">
    <property type="term" value="F:calcium ion binding"/>
    <property type="evidence" value="ECO:0007669"/>
    <property type="project" value="InterPro"/>
</dbReference>
<name>A0A173X6C2_9FIRM</name>
<dbReference type="InterPro" id="IPR015919">
    <property type="entry name" value="Cadherin-like_sf"/>
</dbReference>
<sequence>MKSNYKIFTAVFLSAIMTAAAPLTVCGAEVFSAGESFSDGTGSIPAILTDMVLPDGEIGTEYQVQLEADTDVNWSLEEGSELPAGLTLSSGGVISGTPQEEGSFSFTVQADNGIGVSSQELSLYVAQREQEPVIKQYELTSGTALIDLGIHAEGEQSRKRLFLYNAGTDSLHLSDFPQSRYFDFSYAPIFDTNTDEEMQPGSCAAVDIDDKKDLPAGNYEETVTFETKEGASCKVTLKVIVGASSEKDYELSIETGTEEEFTESDFYDPEFRVEKYVVVRNSGKKETRIRVDTSGLKNFEVDDQMAKWTEDYEEQDSKKLLKPGETLYFYILPKQEYGIYDETFAFLADDGSRYPLHVTMNREKNPTEKKQLEITEKSAGAFPTMQWGYKTLPEAKTYILKNVTDTDMKLSFNRSKECSVSLSGNAYLAPGESTELRLLPKLGLSVGKYSFQVTVTAKTVAGEHLTTQNLYNSFIVGDRTYQGLADAVEPVTGITNGTEKTADALHLPDWLEVYGAEVDGKKTTFSASVKWDVEDCVYDPKSKAAQSFTVTGHLELNEDENNEGLDTAVQIMVQVDAYQTLNRPVIDLLRTGVRTNYAMLYLRDLSNEADGYQFVTAKSQKDLKKGNYTAQTKITNSELNQYPELKYIPEGTHSLYCRAYKENSSHVMEYGEWSDGVPVTVKVKTPDAPVVQKVQVKKNDVRIVLNSKGEEPDGYDVVAARSKNGKEPSDYIKVKSGYSGSSKELILRGVPAGTWYIGVHAYKYLNGSNTKVLSKWAEVRKVTVKTSLVTGKPAVKSAKVSRQGTKRNVTVTFTAPKSCDGTDWVLAKKVSKSDDGSYTGVSSYAYTKKNQTKTTVVFKSVKPGVYYLAGRAYVKGYAKSYTKWSKIKKIVVK</sequence>
<dbReference type="SUPFAM" id="SSF49313">
    <property type="entry name" value="Cadherin-like"/>
    <property type="match status" value="1"/>
</dbReference>
<organism evidence="2 3">
    <name type="scientific">Blautia obeum</name>
    <dbReference type="NCBI Taxonomy" id="40520"/>
    <lineage>
        <taxon>Bacteria</taxon>
        <taxon>Bacillati</taxon>
        <taxon>Bacillota</taxon>
        <taxon>Clostridia</taxon>
        <taxon>Lachnospirales</taxon>
        <taxon>Lachnospiraceae</taxon>
        <taxon>Blautia</taxon>
    </lineage>
</organism>
<feature type="signal peptide" evidence="1">
    <location>
        <begin position="1"/>
        <end position="27"/>
    </location>
</feature>
<accession>A0A173X6C2</accession>
<feature type="chain" id="PRO_5008015229" evidence="1">
    <location>
        <begin position="28"/>
        <end position="893"/>
    </location>
</feature>
<dbReference type="Proteomes" id="UP000095447">
    <property type="component" value="Unassembled WGS sequence"/>
</dbReference>
<reference evidence="2 3" key="1">
    <citation type="submission" date="2015-09" db="EMBL/GenBank/DDBJ databases">
        <authorList>
            <consortium name="Pathogen Informatics"/>
        </authorList>
    </citation>
    <scope>NUCLEOTIDE SEQUENCE [LARGE SCALE GENOMIC DNA]</scope>
    <source>
        <strain evidence="2 3">2789STDY5608838</strain>
    </source>
</reference>